<dbReference type="GeneID" id="43184925"/>
<comment type="caution">
    <text evidence="2">The sequence shown here is derived from an EMBL/GenBank/DDBJ whole genome shotgun (WGS) entry which is preliminary data.</text>
</comment>
<dbReference type="AlphaFoldDB" id="B5CYW2"/>
<protein>
    <submittedName>
        <fullName evidence="2">Glycosyltransferase, group 2 family protein</fullName>
        <ecNumber evidence="2">2.4.-.-</ecNumber>
    </submittedName>
</protein>
<feature type="domain" description="Glycosyltransferase 2-like" evidence="1">
    <location>
        <begin position="71"/>
        <end position="197"/>
    </location>
</feature>
<proteinExistence type="predicted"/>
<dbReference type="Pfam" id="PF00535">
    <property type="entry name" value="Glycos_transf_2"/>
    <property type="match status" value="1"/>
</dbReference>
<accession>B5CYW2</accession>
<dbReference type="InterPro" id="IPR001173">
    <property type="entry name" value="Glyco_trans_2-like"/>
</dbReference>
<dbReference type="EC" id="2.4.-.-" evidence="2"/>
<keyword evidence="2" id="KW-0808">Transferase</keyword>
<dbReference type="CDD" id="cd00761">
    <property type="entry name" value="Glyco_tranf_GTA_type"/>
    <property type="match status" value="1"/>
</dbReference>
<dbReference type="Gene3D" id="3.90.550.10">
    <property type="entry name" value="Spore Coat Polysaccharide Biosynthesis Protein SpsA, Chain A"/>
    <property type="match status" value="1"/>
</dbReference>
<keyword evidence="2" id="KW-0328">Glycosyltransferase</keyword>
<sequence length="368" mass="41941">MNHLLYLFLKKTKLNKGLYRLCKAKSREQIPIGFKEVEKAQILLNTLHADPHHSCICQNLVAATPQYDLQIIVPAYNVEKYIKECLDSVLSQDTSFSYIVKVINDGSTDGTPKILGFYQKNNRIEIIHQKNKGLSGARNTGLQEINARYLMFLDSDDRLAPGAIEALMTMAQETDADIVEGASLKFCGAVVTKRYTHSDEKRASANNLYGFAWGKVYKADLFAHIQFPEGYWFEDTLCALILHPLAKKISTTSHCVYCYRTNFKGISRTFRGKPKCLDSYYICEQLLADRAKLGLPMDEKFLHGIVRQFRLNSNRISSLKREDVDKAVFIQQSALIRQYFPGITVQDEFIQSFIEGNFSLYQLQATLL</sequence>
<reference evidence="2 3" key="1">
    <citation type="submission" date="2008-08" db="EMBL/GenBank/DDBJ databases">
        <title>Draft genome sequence of Bacteroides plebeius (DSM 17135).</title>
        <authorList>
            <person name="Sudarsanam P."/>
            <person name="Ley R."/>
            <person name="Guruge J."/>
            <person name="Turnbaugh P.J."/>
            <person name="Mahowald M."/>
            <person name="Liep D."/>
            <person name="Gordon J."/>
        </authorList>
    </citation>
    <scope>NUCLEOTIDE SEQUENCE [LARGE SCALE GENOMIC DNA]</scope>
    <source>
        <strain evidence="3">DSM 17135 / JCM 12973 / M2</strain>
    </source>
</reference>
<dbReference type="InterPro" id="IPR029044">
    <property type="entry name" value="Nucleotide-diphossugar_trans"/>
</dbReference>
<dbReference type="PANTHER" id="PTHR22916">
    <property type="entry name" value="GLYCOSYLTRANSFERASE"/>
    <property type="match status" value="1"/>
</dbReference>
<dbReference type="PANTHER" id="PTHR22916:SF3">
    <property type="entry name" value="UDP-GLCNAC:BETAGAL BETA-1,3-N-ACETYLGLUCOSAMINYLTRANSFERASE-LIKE PROTEIN 1"/>
    <property type="match status" value="1"/>
</dbReference>
<gene>
    <name evidence="2" type="ORF">BACPLE_01919</name>
</gene>
<dbReference type="EMBL" id="ABQC02000019">
    <property type="protein sequence ID" value="EDY95643.1"/>
    <property type="molecule type" value="Genomic_DNA"/>
</dbReference>
<name>B5CYW2_PHOPM</name>
<dbReference type="Proteomes" id="UP000003452">
    <property type="component" value="Unassembled WGS sequence"/>
</dbReference>
<evidence type="ECO:0000313" key="3">
    <source>
        <dbReference type="Proteomes" id="UP000003452"/>
    </source>
</evidence>
<dbReference type="OrthoDB" id="1114838at2"/>
<dbReference type="RefSeq" id="WP_007561355.1">
    <property type="nucleotide sequence ID" value="NZ_DS990130.1"/>
</dbReference>
<dbReference type="HOGENOM" id="CLU_025996_25_1_10"/>
<reference evidence="2 3" key="2">
    <citation type="submission" date="2008-08" db="EMBL/GenBank/DDBJ databases">
        <authorList>
            <person name="Fulton L."/>
            <person name="Clifton S."/>
            <person name="Fulton B."/>
            <person name="Xu J."/>
            <person name="Minx P."/>
            <person name="Pepin K.H."/>
            <person name="Johnson M."/>
            <person name="Thiruvilangam P."/>
            <person name="Bhonagiri V."/>
            <person name="Nash W.E."/>
            <person name="Mardis E.R."/>
            <person name="Wilson R.K."/>
        </authorList>
    </citation>
    <scope>NUCLEOTIDE SEQUENCE [LARGE SCALE GENOMIC DNA]</scope>
    <source>
        <strain evidence="3">DSM 17135 / JCM 12973 / M2</strain>
    </source>
</reference>
<organism evidence="2 3">
    <name type="scientific">Phocaeicola plebeius (strain DSM 17135 / JCM 12973 / CCUG 54634 / M2)</name>
    <name type="common">Bacteroides plebeius</name>
    <dbReference type="NCBI Taxonomy" id="484018"/>
    <lineage>
        <taxon>Bacteria</taxon>
        <taxon>Pseudomonadati</taxon>
        <taxon>Bacteroidota</taxon>
        <taxon>Bacteroidia</taxon>
        <taxon>Bacteroidales</taxon>
        <taxon>Bacteroidaceae</taxon>
        <taxon>Phocaeicola</taxon>
    </lineage>
</organism>
<evidence type="ECO:0000259" key="1">
    <source>
        <dbReference type="Pfam" id="PF00535"/>
    </source>
</evidence>
<dbReference type="GO" id="GO:0016758">
    <property type="term" value="F:hexosyltransferase activity"/>
    <property type="evidence" value="ECO:0007669"/>
    <property type="project" value="UniProtKB-ARBA"/>
</dbReference>
<dbReference type="eggNOG" id="COG1216">
    <property type="taxonomic scope" value="Bacteria"/>
</dbReference>
<dbReference type="SUPFAM" id="SSF53448">
    <property type="entry name" value="Nucleotide-diphospho-sugar transferases"/>
    <property type="match status" value="1"/>
</dbReference>
<evidence type="ECO:0000313" key="2">
    <source>
        <dbReference type="EMBL" id="EDY95643.1"/>
    </source>
</evidence>